<organism evidence="1">
    <name type="scientific">Bacillus anthracis</name>
    <name type="common">anthrax bacterium</name>
    <dbReference type="NCBI Taxonomy" id="1392"/>
    <lineage>
        <taxon>Bacteria</taxon>
        <taxon>Bacillati</taxon>
        <taxon>Bacillota</taxon>
        <taxon>Bacilli</taxon>
        <taxon>Bacillales</taxon>
        <taxon>Bacillaceae</taxon>
        <taxon>Bacillus</taxon>
        <taxon>Bacillus cereus group</taxon>
    </lineage>
</organism>
<dbReference type="EMBL" id="BLEY01000021">
    <property type="protein sequence ID" value="GEU27892.1"/>
    <property type="molecule type" value="Genomic_DNA"/>
</dbReference>
<reference evidence="1" key="1">
    <citation type="submission" date="2019-12" db="EMBL/GenBank/DDBJ databases">
        <title>Epidemiological and comparative genomic analysis of Bacillus anthracis isolated from northern Vietnam.</title>
        <authorList>
            <person name="Hoang T.T.H."/>
            <person name="Dang D.A."/>
            <person name="Pham M.H."/>
            <person name="Luong M.H."/>
            <person name="Tran N.D."/>
            <person name="Nguyen T.H."/>
            <person name="Nguyen T.T."/>
            <person name="Inoue S."/>
            <person name="Morikawa S."/>
            <person name="Okutani A."/>
        </authorList>
    </citation>
    <scope>NUCLEOTIDE SEQUENCE</scope>
    <source>
        <strain evidence="1">QuyetLC</strain>
    </source>
</reference>
<sequence>MSELRHQKIIDRVHYMYLQTDGTIEFPNSFEGDLLKIAYGTAVQSIKQPQLNENQQIVLDWLEEDYSKNSYMSPFGTIYDTIRYREIKIRMLSKKEQAEVLQAFSQWALEQEEAE</sequence>
<reference evidence="1" key="2">
    <citation type="submission" date="2019-12" db="EMBL/GenBank/DDBJ databases">
        <authorList>
            <person name="Hoang T.H.H."/>
            <person name="Okutani A."/>
        </authorList>
    </citation>
    <scope>NUCLEOTIDE SEQUENCE</scope>
    <source>
        <strain evidence="1">QuyetLC</strain>
    </source>
</reference>
<gene>
    <name evidence="1" type="ORF">QuyetLC_22590</name>
</gene>
<evidence type="ECO:0000313" key="1">
    <source>
        <dbReference type="EMBL" id="GEU27892.1"/>
    </source>
</evidence>
<comment type="caution">
    <text evidence="1">The sequence shown here is derived from an EMBL/GenBank/DDBJ whole genome shotgun (WGS) entry which is preliminary data.</text>
</comment>
<dbReference type="AlphaFoldDB" id="A0A640NPZ8"/>
<protein>
    <submittedName>
        <fullName evidence="1">Uncharacterized protein</fullName>
    </submittedName>
</protein>
<proteinExistence type="predicted"/>
<name>A0A640NPZ8_BACAN</name>
<accession>A0A640NPZ8</accession>